<dbReference type="InterPro" id="IPR001608">
    <property type="entry name" value="Ala_racemase_N"/>
</dbReference>
<evidence type="ECO:0000256" key="2">
    <source>
        <dbReference type="HAMAP-Rule" id="MF_02087"/>
    </source>
</evidence>
<gene>
    <name evidence="6" type="ORF">SAMN02746062_00848</name>
</gene>
<accession>A0A286E8I9</accession>
<dbReference type="EMBL" id="OCNF01000005">
    <property type="protein sequence ID" value="SOD67235.1"/>
    <property type="molecule type" value="Genomic_DNA"/>
</dbReference>
<evidence type="ECO:0000313" key="7">
    <source>
        <dbReference type="Proteomes" id="UP000219669"/>
    </source>
</evidence>
<proteinExistence type="inferred from homology"/>
<reference evidence="6 7" key="1">
    <citation type="submission" date="2017-09" db="EMBL/GenBank/DDBJ databases">
        <authorList>
            <person name="Ehlers B."/>
            <person name="Leendertz F.H."/>
        </authorList>
    </citation>
    <scope>NUCLEOTIDE SEQUENCE [LARGE SCALE GENOMIC DNA]</scope>
    <source>
        <strain evidence="6 7">DSM 16848</strain>
    </source>
</reference>
<organism evidence="6 7">
    <name type="scientific">Alysiella filiformis DSM 16848</name>
    <dbReference type="NCBI Taxonomy" id="1120981"/>
    <lineage>
        <taxon>Bacteria</taxon>
        <taxon>Pseudomonadati</taxon>
        <taxon>Pseudomonadota</taxon>
        <taxon>Betaproteobacteria</taxon>
        <taxon>Neisseriales</taxon>
        <taxon>Neisseriaceae</taxon>
        <taxon>Alysiella</taxon>
    </lineage>
</organism>
<evidence type="ECO:0000256" key="4">
    <source>
        <dbReference type="RuleBase" id="RU004514"/>
    </source>
</evidence>
<dbReference type="OrthoDB" id="9804072at2"/>
<protein>
    <recommendedName>
        <fullName evidence="2">Pyridoxal phosphate homeostasis protein</fullName>
        <shortName evidence="2">PLP homeostasis protein</shortName>
    </recommendedName>
</protein>
<dbReference type="AlphaFoldDB" id="A0A286E8I9"/>
<dbReference type="CDD" id="cd06824">
    <property type="entry name" value="PLPDE_III_Yggs_like"/>
    <property type="match status" value="1"/>
</dbReference>
<comment type="function">
    <text evidence="2">Pyridoxal 5'-phosphate (PLP)-binding protein, which is involved in PLP homeostasis.</text>
</comment>
<dbReference type="SUPFAM" id="SSF51419">
    <property type="entry name" value="PLP-binding barrel"/>
    <property type="match status" value="1"/>
</dbReference>
<dbReference type="HAMAP" id="MF_02087">
    <property type="entry name" value="PLP_homeostasis"/>
    <property type="match status" value="1"/>
</dbReference>
<evidence type="ECO:0000256" key="1">
    <source>
        <dbReference type="ARBA" id="ARBA00022898"/>
    </source>
</evidence>
<evidence type="ECO:0000259" key="5">
    <source>
        <dbReference type="Pfam" id="PF01168"/>
    </source>
</evidence>
<dbReference type="Proteomes" id="UP000219669">
    <property type="component" value="Unassembled WGS sequence"/>
</dbReference>
<feature type="domain" description="Alanine racemase N-terminal" evidence="5">
    <location>
        <begin position="21"/>
        <end position="226"/>
    </location>
</feature>
<dbReference type="Pfam" id="PF01168">
    <property type="entry name" value="Ala_racemase_N"/>
    <property type="match status" value="1"/>
</dbReference>
<dbReference type="PANTHER" id="PTHR10146">
    <property type="entry name" value="PROLINE SYNTHETASE CO-TRANSCRIBED BACTERIAL HOMOLOG PROTEIN"/>
    <property type="match status" value="1"/>
</dbReference>
<comment type="similarity">
    <text evidence="2 4">Belongs to the pyridoxal phosphate-binding protein YggS/PROSC family.</text>
</comment>
<dbReference type="GO" id="GO:0030170">
    <property type="term" value="F:pyridoxal phosphate binding"/>
    <property type="evidence" value="ECO:0007669"/>
    <property type="project" value="UniProtKB-UniRule"/>
</dbReference>
<evidence type="ECO:0000256" key="3">
    <source>
        <dbReference type="PIRSR" id="PIRSR004848-1"/>
    </source>
</evidence>
<name>A0A286E8I9_9NEIS</name>
<sequence length="229" mass="25465">MDTLEQNRQHVLQQIRLAETAAQRIAGSVQLIAVSKTFPASDIRLLYQHGQRAFGENYIQEFQQKQYDLADCPHIEWHIIGHVQSNKTRPVAEHAHWLHTVSSLKTAQRLSQQRPKHLPPLQICMEINISGETAKHGIAPDEMLPLAQAIVALPHLNLRGLMCVASANASDEILRQQFEKMADLLRDLQNIAPQADTLSMGMSGDMAVAIECGANMVRVGSAIFGRRAV</sequence>
<dbReference type="InterPro" id="IPR011078">
    <property type="entry name" value="PyrdxlP_homeostasis"/>
</dbReference>
<comment type="cofactor">
    <cofactor evidence="3">
        <name>pyridoxal 5'-phosphate</name>
        <dbReference type="ChEBI" id="CHEBI:597326"/>
    </cofactor>
</comment>
<dbReference type="PANTHER" id="PTHR10146:SF14">
    <property type="entry name" value="PYRIDOXAL PHOSPHATE HOMEOSTASIS PROTEIN"/>
    <property type="match status" value="1"/>
</dbReference>
<dbReference type="Gene3D" id="3.20.20.10">
    <property type="entry name" value="Alanine racemase"/>
    <property type="match status" value="1"/>
</dbReference>
<keyword evidence="1 2" id="KW-0663">Pyridoxal phosphate</keyword>
<dbReference type="InterPro" id="IPR029066">
    <property type="entry name" value="PLP-binding_barrel"/>
</dbReference>
<dbReference type="RefSeq" id="WP_097113919.1">
    <property type="nucleotide sequence ID" value="NZ_CP083931.1"/>
</dbReference>
<dbReference type="NCBIfam" id="TIGR00044">
    <property type="entry name" value="YggS family pyridoxal phosphate-dependent enzyme"/>
    <property type="match status" value="1"/>
</dbReference>
<dbReference type="PIRSF" id="PIRSF004848">
    <property type="entry name" value="YBL036c_PLPDEIII"/>
    <property type="match status" value="1"/>
</dbReference>
<evidence type="ECO:0000313" key="6">
    <source>
        <dbReference type="EMBL" id="SOD67235.1"/>
    </source>
</evidence>
<feature type="modified residue" description="N6-(pyridoxal phosphate)lysine" evidence="2 3">
    <location>
        <position position="36"/>
    </location>
</feature>
<dbReference type="FunFam" id="3.20.20.10:FF:000018">
    <property type="entry name" value="Pyridoxal phosphate homeostasis protein"/>
    <property type="match status" value="1"/>
</dbReference>
<keyword evidence="7" id="KW-1185">Reference proteome</keyword>